<dbReference type="KEGG" id="pyt:PKF023_13420"/>
<feature type="chain" id="PRO_5038371811" description="Zinc resistance-associated protein" evidence="1">
    <location>
        <begin position="27"/>
        <end position="124"/>
    </location>
</feature>
<protein>
    <recommendedName>
        <fullName evidence="3">Zinc resistance-associated protein</fullName>
    </recommendedName>
</protein>
<reference evidence="2" key="1">
    <citation type="submission" date="2022-11" db="EMBL/GenBank/DDBJ databases">
        <title>Complete Genome Sequences of three Polynucleobacter sp. Subcluster PnecC Strains KF022, KF023, and KF032 Isolated from a Shallow Eutrophic Lake in Japan.</title>
        <authorList>
            <person name="Ogata Y."/>
            <person name="Watanabe K."/>
            <person name="Takemine S."/>
            <person name="Shindo C."/>
            <person name="Kurokawa R."/>
            <person name="Suda W."/>
        </authorList>
    </citation>
    <scope>NUCLEOTIDE SEQUENCE</scope>
    <source>
        <strain evidence="2">KF023</strain>
    </source>
</reference>
<dbReference type="RefSeq" id="WP_281741928.1">
    <property type="nucleotide sequence ID" value="NZ_AP026973.1"/>
</dbReference>
<accession>A0A9C7CW18</accession>
<dbReference type="Proteomes" id="UP001211097">
    <property type="component" value="Chromosome"/>
</dbReference>
<name>A0A9C7CW18_9BURK</name>
<organism evidence="2">
    <name type="scientific">Polynucleobacter yangtzensis</name>
    <dbReference type="NCBI Taxonomy" id="1743159"/>
    <lineage>
        <taxon>Bacteria</taxon>
        <taxon>Pseudomonadati</taxon>
        <taxon>Pseudomonadota</taxon>
        <taxon>Betaproteobacteria</taxon>
        <taxon>Burkholderiales</taxon>
        <taxon>Burkholderiaceae</taxon>
        <taxon>Polynucleobacter</taxon>
    </lineage>
</organism>
<dbReference type="AlphaFoldDB" id="A0A9C7CW18"/>
<dbReference type="EMBL" id="AP026973">
    <property type="protein sequence ID" value="BDT77539.1"/>
    <property type="molecule type" value="Genomic_DNA"/>
</dbReference>
<gene>
    <name evidence="2" type="ORF">PKF023_13420</name>
</gene>
<feature type="signal peptide" evidence="1">
    <location>
        <begin position="1"/>
        <end position="26"/>
    </location>
</feature>
<evidence type="ECO:0008006" key="3">
    <source>
        <dbReference type="Google" id="ProtNLM"/>
    </source>
</evidence>
<sequence length="124" mass="13257">MKKINKIAIGVIAALGLGLGIATVHAQQGPMGGMGNGMGPGMMRGQMIRGQMMGQNANMKIMRELMTPAERLAMMDKMIDAKTVEERQAIMTTTHAEMEKRAKEKGITLPAGHGPQMMSGRTCG</sequence>
<evidence type="ECO:0000313" key="2">
    <source>
        <dbReference type="EMBL" id="BDT77539.1"/>
    </source>
</evidence>
<keyword evidence="1" id="KW-0732">Signal</keyword>
<evidence type="ECO:0000256" key="1">
    <source>
        <dbReference type="SAM" id="SignalP"/>
    </source>
</evidence>
<proteinExistence type="predicted"/>